<sequence>MCLAIPAEVVELLPASMARVNIEGVEKVVSLALVENVAVGDYVLLHVGFALSRIDPEEALQTLAILKEMGELVELEESGAGR</sequence>
<dbReference type="EMBL" id="FUXL01000006">
    <property type="protein sequence ID" value="SKA13527.1"/>
    <property type="molecule type" value="Genomic_DNA"/>
</dbReference>
<comment type="function">
    <text evidence="2">Involved in the maturation of [NiFe] hydrogenases. Involved in the biosynthesis of the Fe(CN)(2)CO cofactor.</text>
</comment>
<dbReference type="Pfam" id="PF01455">
    <property type="entry name" value="HupF_HypC"/>
    <property type="match status" value="1"/>
</dbReference>
<dbReference type="PANTHER" id="PTHR35177">
    <property type="entry name" value="HYDROGENASE MATURATION FACTOR HYBG"/>
    <property type="match status" value="1"/>
</dbReference>
<dbReference type="GO" id="GO:0005506">
    <property type="term" value="F:iron ion binding"/>
    <property type="evidence" value="ECO:0007669"/>
    <property type="project" value="TreeGrafter"/>
</dbReference>
<dbReference type="InterPro" id="IPR001109">
    <property type="entry name" value="Hydrogenase_HupF/HypC"/>
</dbReference>
<keyword evidence="5" id="KW-1185">Reference proteome</keyword>
<protein>
    <recommendedName>
        <fullName evidence="3">Hydrogenase maturation factor HypC</fullName>
    </recommendedName>
</protein>
<dbReference type="Proteomes" id="UP000190135">
    <property type="component" value="Unassembled WGS sequence"/>
</dbReference>
<dbReference type="GO" id="GO:0051604">
    <property type="term" value="P:protein maturation"/>
    <property type="evidence" value="ECO:0007669"/>
    <property type="project" value="TreeGrafter"/>
</dbReference>
<dbReference type="STRING" id="1365950.SAMN05428963_106197"/>
<dbReference type="GO" id="GO:1902670">
    <property type="term" value="F:carbon dioxide binding"/>
    <property type="evidence" value="ECO:0007669"/>
    <property type="project" value="TreeGrafter"/>
</dbReference>
<dbReference type="NCBIfam" id="TIGR00074">
    <property type="entry name" value="hypC_hupF"/>
    <property type="match status" value="1"/>
</dbReference>
<organism evidence="4 5">
    <name type="scientific">Consotaella salsifontis</name>
    <dbReference type="NCBI Taxonomy" id="1365950"/>
    <lineage>
        <taxon>Bacteria</taxon>
        <taxon>Pseudomonadati</taxon>
        <taxon>Pseudomonadota</taxon>
        <taxon>Alphaproteobacteria</taxon>
        <taxon>Hyphomicrobiales</taxon>
        <taxon>Aurantimonadaceae</taxon>
        <taxon>Consotaella</taxon>
    </lineage>
</organism>
<name>A0A1T4RCA4_9HYPH</name>
<evidence type="ECO:0000256" key="3">
    <source>
        <dbReference type="ARBA" id="ARBA00071976"/>
    </source>
</evidence>
<dbReference type="Gene3D" id="2.30.30.140">
    <property type="match status" value="1"/>
</dbReference>
<evidence type="ECO:0000313" key="4">
    <source>
        <dbReference type="EMBL" id="SKA13527.1"/>
    </source>
</evidence>
<dbReference type="PRINTS" id="PR00445">
    <property type="entry name" value="HUPFHYPC"/>
</dbReference>
<dbReference type="SUPFAM" id="SSF159127">
    <property type="entry name" value="HupF/HypC-like"/>
    <property type="match status" value="1"/>
</dbReference>
<evidence type="ECO:0000256" key="1">
    <source>
        <dbReference type="ARBA" id="ARBA00006018"/>
    </source>
</evidence>
<proteinExistence type="inferred from homology"/>
<accession>A0A1T4RCA4</accession>
<comment type="similarity">
    <text evidence="1">Belongs to the HupF/HypC family.</text>
</comment>
<dbReference type="FunFam" id="2.30.30.140:FF:000022">
    <property type="entry name" value="Hydrogenase assembly chaperone HybG"/>
    <property type="match status" value="1"/>
</dbReference>
<dbReference type="OrthoDB" id="9806017at2"/>
<dbReference type="RefSeq" id="WP_078708432.1">
    <property type="nucleotide sequence ID" value="NZ_FUXL01000006.1"/>
</dbReference>
<evidence type="ECO:0000313" key="5">
    <source>
        <dbReference type="Proteomes" id="UP000190135"/>
    </source>
</evidence>
<dbReference type="PANTHER" id="PTHR35177:SF2">
    <property type="entry name" value="HYDROGENASE MATURATION FACTOR HYBG"/>
    <property type="match status" value="1"/>
</dbReference>
<gene>
    <name evidence="4" type="ORF">SAMN05428963_106197</name>
</gene>
<reference evidence="4 5" key="1">
    <citation type="submission" date="2017-02" db="EMBL/GenBank/DDBJ databases">
        <authorList>
            <person name="Peterson S.W."/>
        </authorList>
    </citation>
    <scope>NUCLEOTIDE SEQUENCE [LARGE SCALE GENOMIC DNA]</scope>
    <source>
        <strain evidence="4 5">USBA 369</strain>
    </source>
</reference>
<dbReference type="AlphaFoldDB" id="A0A1T4RCA4"/>
<evidence type="ECO:0000256" key="2">
    <source>
        <dbReference type="ARBA" id="ARBA00053969"/>
    </source>
</evidence>